<protein>
    <submittedName>
        <fullName evidence="1">Tautomerase family protein</fullName>
    </submittedName>
</protein>
<comment type="caution">
    <text evidence="1">The sequence shown here is derived from an EMBL/GenBank/DDBJ whole genome shotgun (WGS) entry which is preliminary data.</text>
</comment>
<keyword evidence="2" id="KW-1185">Reference proteome</keyword>
<gene>
    <name evidence="1" type="ORF">KC222_06935</name>
</gene>
<reference evidence="2" key="1">
    <citation type="submission" date="2023-07" db="EMBL/GenBank/DDBJ databases">
        <title>Cedecea davisae an AmpC producer and its therapeutic implications.</title>
        <authorList>
            <person name="Notter J."/>
        </authorList>
    </citation>
    <scope>NUCLEOTIDE SEQUENCE [LARGE SCALE GENOMIC DNA]</scope>
    <source>
        <strain evidence="2">1</strain>
    </source>
</reference>
<name>A0ABS6DEW1_9ENTR</name>
<dbReference type="EMBL" id="JAGRYU010000010">
    <property type="protein sequence ID" value="MBU4681741.1"/>
    <property type="molecule type" value="Genomic_DNA"/>
</dbReference>
<organism evidence="1 2">
    <name type="scientific">Cedecea davisae</name>
    <dbReference type="NCBI Taxonomy" id="158484"/>
    <lineage>
        <taxon>Bacteria</taxon>
        <taxon>Pseudomonadati</taxon>
        <taxon>Pseudomonadota</taxon>
        <taxon>Gammaproteobacteria</taxon>
        <taxon>Enterobacterales</taxon>
        <taxon>Enterobacteriaceae</taxon>
        <taxon>Cedecea</taxon>
    </lineage>
</organism>
<dbReference type="Pfam" id="PF14552">
    <property type="entry name" value="Tautomerase_2"/>
    <property type="match status" value="1"/>
</dbReference>
<sequence length="128" mass="14156">MPIIHLSLLKGKTTAHLDAVSASVQQALVEAFDVPADDLFQVVHQLAETELRFDRHYMAGPRSNAWLLVEITAGKPRSIETKKRFYQVLTERLAAKPGIHPNDVMVVIRHNNPEDWSFGGGTASLVSA</sequence>
<dbReference type="RefSeq" id="WP_216375116.1">
    <property type="nucleotide sequence ID" value="NZ_JAGRYT010000042.1"/>
</dbReference>
<evidence type="ECO:0000313" key="1">
    <source>
        <dbReference type="EMBL" id="MBU4681741.1"/>
    </source>
</evidence>
<dbReference type="InterPro" id="IPR037479">
    <property type="entry name" value="Tauto_MSAD"/>
</dbReference>
<proteinExistence type="predicted"/>
<accession>A0ABS6DEW1</accession>
<dbReference type="Proteomes" id="UP000686327">
    <property type="component" value="Unassembled WGS sequence"/>
</dbReference>
<evidence type="ECO:0000313" key="2">
    <source>
        <dbReference type="Proteomes" id="UP000686327"/>
    </source>
</evidence>
<dbReference type="PANTHER" id="PTHR38460">
    <property type="entry name" value="TAUTOMERASE YOLI-RELATED"/>
    <property type="match status" value="1"/>
</dbReference>
<dbReference type="PANTHER" id="PTHR38460:SF1">
    <property type="entry name" value="TAUTOMERASE YOLI-RELATED"/>
    <property type="match status" value="1"/>
</dbReference>